<evidence type="ECO:0000313" key="1">
    <source>
        <dbReference type="EMBL" id="XBH15808.1"/>
    </source>
</evidence>
<sequence>MEAPLDWIGEEFDDFVGGQLWRVENERTGRTAIFDASADAAFLRKDVVVAPTGAGQRLDCC</sequence>
<dbReference type="EMBL" id="CP121196">
    <property type="protein sequence ID" value="XBH15808.1"/>
    <property type="molecule type" value="Genomic_DNA"/>
</dbReference>
<gene>
    <name evidence="1" type="ORF">P8935_14650</name>
</gene>
<dbReference type="RefSeq" id="WP_348261040.1">
    <property type="nucleotide sequence ID" value="NZ_CP121196.1"/>
</dbReference>
<proteinExistence type="predicted"/>
<accession>A0AAU7DF81</accession>
<dbReference type="AlphaFoldDB" id="A0AAU7DF81"/>
<name>A0AAU7DF81_9BACT</name>
<organism evidence="1">
    <name type="scientific">Telmatobacter sp. DSM 110680</name>
    <dbReference type="NCBI Taxonomy" id="3036704"/>
    <lineage>
        <taxon>Bacteria</taxon>
        <taxon>Pseudomonadati</taxon>
        <taxon>Acidobacteriota</taxon>
        <taxon>Terriglobia</taxon>
        <taxon>Terriglobales</taxon>
        <taxon>Acidobacteriaceae</taxon>
        <taxon>Telmatobacter</taxon>
    </lineage>
</organism>
<protein>
    <submittedName>
        <fullName evidence="1">Uncharacterized protein</fullName>
    </submittedName>
</protein>
<reference evidence="1" key="1">
    <citation type="submission" date="2023-03" db="EMBL/GenBank/DDBJ databases">
        <title>Edaphobacter sp.</title>
        <authorList>
            <person name="Huber K.J."/>
            <person name="Papendorf J."/>
            <person name="Pilke C."/>
            <person name="Bunk B."/>
            <person name="Sproeer C."/>
            <person name="Pester M."/>
        </authorList>
    </citation>
    <scope>NUCLEOTIDE SEQUENCE</scope>
    <source>
        <strain evidence="1">DSM 110680</strain>
    </source>
</reference>